<name>A0ABR1DJZ8_NECAM</name>
<keyword evidence="4" id="KW-1185">Reference proteome</keyword>
<evidence type="ECO:0000313" key="4">
    <source>
        <dbReference type="Proteomes" id="UP001303046"/>
    </source>
</evidence>
<dbReference type="Proteomes" id="UP001303046">
    <property type="component" value="Unassembled WGS sequence"/>
</dbReference>
<proteinExistence type="predicted"/>
<gene>
    <name evidence="3" type="primary">Necator_chrIV.g15844</name>
    <name evidence="3" type="ORF">RB195_002549</name>
</gene>
<protein>
    <recommendedName>
        <fullName evidence="2">DUF7083 domain-containing protein</fullName>
    </recommendedName>
</protein>
<reference evidence="3 4" key="1">
    <citation type="submission" date="2023-08" db="EMBL/GenBank/DDBJ databases">
        <title>A Necator americanus chromosomal reference genome.</title>
        <authorList>
            <person name="Ilik V."/>
            <person name="Petrzelkova K.J."/>
            <person name="Pardy F."/>
            <person name="Fuh T."/>
            <person name="Niatou-Singa F.S."/>
            <person name="Gouil Q."/>
            <person name="Baker L."/>
            <person name="Ritchie M.E."/>
            <person name="Jex A.R."/>
            <person name="Gazzola D."/>
            <person name="Li H."/>
            <person name="Toshio Fujiwara R."/>
            <person name="Zhan B."/>
            <person name="Aroian R.V."/>
            <person name="Pafco B."/>
            <person name="Schwarz E.M."/>
        </authorList>
    </citation>
    <scope>NUCLEOTIDE SEQUENCE [LARGE SCALE GENOMIC DNA]</scope>
    <source>
        <strain evidence="3 4">Aroian</strain>
        <tissue evidence="3">Whole animal</tissue>
    </source>
</reference>
<organism evidence="3 4">
    <name type="scientific">Necator americanus</name>
    <name type="common">Human hookworm</name>
    <dbReference type="NCBI Taxonomy" id="51031"/>
    <lineage>
        <taxon>Eukaryota</taxon>
        <taxon>Metazoa</taxon>
        <taxon>Ecdysozoa</taxon>
        <taxon>Nematoda</taxon>
        <taxon>Chromadorea</taxon>
        <taxon>Rhabditida</taxon>
        <taxon>Rhabditina</taxon>
        <taxon>Rhabditomorpha</taxon>
        <taxon>Strongyloidea</taxon>
        <taxon>Ancylostomatidae</taxon>
        <taxon>Bunostominae</taxon>
        <taxon>Necator</taxon>
    </lineage>
</organism>
<feature type="domain" description="DUF7083" evidence="2">
    <location>
        <begin position="19"/>
        <end position="73"/>
    </location>
</feature>
<feature type="region of interest" description="Disordered" evidence="1">
    <location>
        <begin position="69"/>
        <end position="91"/>
    </location>
</feature>
<evidence type="ECO:0000313" key="3">
    <source>
        <dbReference type="EMBL" id="KAK6750640.1"/>
    </source>
</evidence>
<feature type="compositionally biased region" description="Polar residues" evidence="1">
    <location>
        <begin position="73"/>
        <end position="83"/>
    </location>
</feature>
<dbReference type="EMBL" id="JAVFWL010000004">
    <property type="protein sequence ID" value="KAK6750640.1"/>
    <property type="molecule type" value="Genomic_DNA"/>
</dbReference>
<evidence type="ECO:0000256" key="1">
    <source>
        <dbReference type="SAM" id="MobiDB-lite"/>
    </source>
</evidence>
<evidence type="ECO:0000259" key="2">
    <source>
        <dbReference type="Pfam" id="PF23309"/>
    </source>
</evidence>
<dbReference type="InterPro" id="IPR055510">
    <property type="entry name" value="DUF7083"/>
</dbReference>
<dbReference type="Pfam" id="PF23309">
    <property type="entry name" value="DUF7083"/>
    <property type="match status" value="1"/>
</dbReference>
<comment type="caution">
    <text evidence="3">The sequence shown here is derived from an EMBL/GenBank/DDBJ whole genome shotgun (WGS) entry which is preliminary data.</text>
</comment>
<accession>A0ABR1DJZ8</accession>
<sequence>MERMVSVSRPPVQATPVATNSLSTRLSEFVCNPDNGCTFGVWHSRYEDVISKDGATLDDAAKARPIVSKLDSSHTPVSPTTFSLKERAMFP</sequence>